<sequence length="107" mass="12168">MAFGSCLDIDHYSINNDTMGEQMARINDIVAAMRHNPCDVRFADLVKVCTHYFGEARHNKTSHLVYKTPWEGNPRVNIQKGKSGKAKVYQVRQVLEAIDKLEDSNES</sequence>
<proteinExistence type="predicted"/>
<evidence type="ECO:0008006" key="2">
    <source>
        <dbReference type="Google" id="ProtNLM"/>
    </source>
</evidence>
<organism evidence="1">
    <name type="scientific">Moorena producens (strain JHB)</name>
    <dbReference type="NCBI Taxonomy" id="1454205"/>
    <lineage>
        <taxon>Bacteria</taxon>
        <taxon>Bacillati</taxon>
        <taxon>Cyanobacteriota</taxon>
        <taxon>Cyanophyceae</taxon>
        <taxon>Coleofasciculales</taxon>
        <taxon>Coleofasciculaceae</taxon>
        <taxon>Moorena</taxon>
    </lineage>
</organism>
<evidence type="ECO:0000313" key="1">
    <source>
        <dbReference type="EMBL" id="AOY84886.2"/>
    </source>
</evidence>
<dbReference type="EMBL" id="CP017708">
    <property type="protein sequence ID" value="AOY84886.2"/>
    <property type="molecule type" value="Genomic_DNA"/>
</dbReference>
<gene>
    <name evidence="1" type="ORF">BJP36_25525</name>
</gene>
<accession>A0A1D9GB65</accession>
<dbReference type="AlphaFoldDB" id="A0A1D9GB65"/>
<dbReference type="Proteomes" id="UP000176944">
    <property type="component" value="Chromosome"/>
</dbReference>
<reference evidence="1" key="1">
    <citation type="journal article" date="2017" name="Proc. Natl. Acad. Sci. U.S.A.">
        <title>Comparative genomics uncovers the prolific and distinctive metabolic potential of the cyanobacterial genus Moorea.</title>
        <authorList>
            <person name="Leao T."/>
            <person name="Castelao G."/>
            <person name="Korobeynikov A."/>
            <person name="Monroe E.A."/>
            <person name="Podell S."/>
            <person name="Glukhov E."/>
            <person name="Allen E.E."/>
            <person name="Gerwick W.H."/>
            <person name="Gerwick L."/>
        </authorList>
    </citation>
    <scope>NUCLEOTIDE SEQUENCE</scope>
    <source>
        <strain evidence="1">JHB</strain>
    </source>
</reference>
<protein>
    <recommendedName>
        <fullName evidence="2">Toxin HicA</fullName>
    </recommendedName>
</protein>
<reference evidence="1" key="2">
    <citation type="submission" date="2022-10" db="EMBL/GenBank/DDBJ databases">
        <authorList>
            <person name="Ngo T.-E."/>
        </authorList>
    </citation>
    <scope>NUCLEOTIDE SEQUENCE</scope>
    <source>
        <strain evidence="1">JHB</strain>
    </source>
</reference>
<name>A0A1D9GB65_MOOP1</name>